<evidence type="ECO:0000313" key="1">
    <source>
        <dbReference type="EMBL" id="GAA1582442.1"/>
    </source>
</evidence>
<name>A0ABN2DSJ2_9ACTN</name>
<gene>
    <name evidence="1" type="ORF">GCM10009789_40260</name>
</gene>
<accession>A0ABN2DSJ2</accession>
<reference evidence="1 2" key="1">
    <citation type="journal article" date="2019" name="Int. J. Syst. Evol. Microbiol.">
        <title>The Global Catalogue of Microorganisms (GCM) 10K type strain sequencing project: providing services to taxonomists for standard genome sequencing and annotation.</title>
        <authorList>
            <consortium name="The Broad Institute Genomics Platform"/>
            <consortium name="The Broad Institute Genome Sequencing Center for Infectious Disease"/>
            <person name="Wu L."/>
            <person name="Ma J."/>
        </authorList>
    </citation>
    <scope>NUCLEOTIDE SEQUENCE [LARGE SCALE GENOMIC DNA]</scope>
    <source>
        <strain evidence="1 2">JCM 14969</strain>
    </source>
</reference>
<keyword evidence="2" id="KW-1185">Reference proteome</keyword>
<organism evidence="1 2">
    <name type="scientific">Kribbella sancticallisti</name>
    <dbReference type="NCBI Taxonomy" id="460087"/>
    <lineage>
        <taxon>Bacteria</taxon>
        <taxon>Bacillati</taxon>
        <taxon>Actinomycetota</taxon>
        <taxon>Actinomycetes</taxon>
        <taxon>Propionibacteriales</taxon>
        <taxon>Kribbellaceae</taxon>
        <taxon>Kribbella</taxon>
    </lineage>
</organism>
<protein>
    <submittedName>
        <fullName evidence="1">Uncharacterized protein</fullName>
    </submittedName>
</protein>
<sequence length="61" mass="6691">MHETFGRLYDETQIALMTSPDGYKTPGMPPRPGYLEGVMETLKRARLHGPHPRPAGLAATA</sequence>
<proteinExistence type="predicted"/>
<comment type="caution">
    <text evidence="1">The sequence shown here is derived from an EMBL/GenBank/DDBJ whole genome shotgun (WGS) entry which is preliminary data.</text>
</comment>
<evidence type="ECO:0000313" key="2">
    <source>
        <dbReference type="Proteomes" id="UP001500393"/>
    </source>
</evidence>
<dbReference type="EMBL" id="BAAAOS010000022">
    <property type="protein sequence ID" value="GAA1582442.1"/>
    <property type="molecule type" value="Genomic_DNA"/>
</dbReference>
<dbReference type="Proteomes" id="UP001500393">
    <property type="component" value="Unassembled WGS sequence"/>
</dbReference>